<keyword evidence="2 6" id="KW-0396">Initiation factor</keyword>
<evidence type="ECO:0000313" key="8">
    <source>
        <dbReference type="EMBL" id="MBW15780.1"/>
    </source>
</evidence>
<keyword evidence="4 6" id="KW-0694">RNA-binding</keyword>
<dbReference type="OrthoDB" id="590761at2759"/>
<dbReference type="GO" id="GO:0006417">
    <property type="term" value="P:regulation of translation"/>
    <property type="evidence" value="ECO:0007669"/>
    <property type="project" value="UniProtKB-KW"/>
</dbReference>
<evidence type="ECO:0000256" key="3">
    <source>
        <dbReference type="ARBA" id="ARBA00022845"/>
    </source>
</evidence>
<evidence type="ECO:0000256" key="4">
    <source>
        <dbReference type="ARBA" id="ARBA00022884"/>
    </source>
</evidence>
<comment type="similarity">
    <text evidence="1 6">Belongs to the eukaryotic initiation factor 4E family.</text>
</comment>
<reference evidence="8" key="1">
    <citation type="submission" date="2017-10" db="EMBL/GenBank/DDBJ databases">
        <title>Transcriptome Assembly of Sugarcane Aphid Adults.</title>
        <authorList>
            <person name="Scully E.D."/>
            <person name="Palmer N.A."/>
            <person name="Geib S.M."/>
            <person name="Sarath G."/>
            <person name="Sattler S.E."/>
        </authorList>
    </citation>
    <scope>NUCLEOTIDE SEQUENCE</scope>
    <source>
        <tissue evidence="8">Whole body</tissue>
    </source>
</reference>
<sequence>MSEEQGENTRMNVAKDESPEVENKELNETEKDVAIMQSDDKHLLENKWTFWYYEPKGKISAENLHKVTSFDTVEDFWCLFNHIKKPSQLSLQSHYSYFKYGIKPNWDDDKNSAGGRWILEIPLSNKIHLIDEYWMKILLSMIGEVYDSSEINGAIISIQSKITKLSVWTNNASKDNKNNILAIGSKIKEVLDTRDIKMVYESFKRTENKQNSFIKRMYSL</sequence>
<evidence type="ECO:0000256" key="1">
    <source>
        <dbReference type="ARBA" id="ARBA00009860"/>
    </source>
</evidence>
<dbReference type="Gene3D" id="3.30.760.10">
    <property type="entry name" value="RNA Cap, Translation Initiation Factor Eif4e"/>
    <property type="match status" value="1"/>
</dbReference>
<evidence type="ECO:0000256" key="5">
    <source>
        <dbReference type="ARBA" id="ARBA00022917"/>
    </source>
</evidence>
<proteinExistence type="inferred from homology"/>
<dbReference type="SUPFAM" id="SSF55418">
    <property type="entry name" value="eIF4e-like"/>
    <property type="match status" value="1"/>
</dbReference>
<dbReference type="GO" id="GO:0003743">
    <property type="term" value="F:translation initiation factor activity"/>
    <property type="evidence" value="ECO:0007669"/>
    <property type="project" value="UniProtKB-KW"/>
</dbReference>
<dbReference type="InterPro" id="IPR001040">
    <property type="entry name" value="TIF_eIF_4E"/>
</dbReference>
<dbReference type="Pfam" id="PF01652">
    <property type="entry name" value="IF4E"/>
    <property type="match status" value="1"/>
</dbReference>
<dbReference type="AlphaFoldDB" id="A0A2H8TP56"/>
<gene>
    <name evidence="8" type="primary">eIF-4E_0</name>
</gene>
<evidence type="ECO:0000256" key="2">
    <source>
        <dbReference type="ARBA" id="ARBA00022540"/>
    </source>
</evidence>
<evidence type="ECO:0000256" key="7">
    <source>
        <dbReference type="SAM" id="MobiDB-lite"/>
    </source>
</evidence>
<organism evidence="8">
    <name type="scientific">Melanaphis sacchari</name>
    <dbReference type="NCBI Taxonomy" id="742174"/>
    <lineage>
        <taxon>Eukaryota</taxon>
        <taxon>Metazoa</taxon>
        <taxon>Ecdysozoa</taxon>
        <taxon>Arthropoda</taxon>
        <taxon>Hexapoda</taxon>
        <taxon>Insecta</taxon>
        <taxon>Pterygota</taxon>
        <taxon>Neoptera</taxon>
        <taxon>Paraneoptera</taxon>
        <taxon>Hemiptera</taxon>
        <taxon>Sternorrhyncha</taxon>
        <taxon>Aphidomorpha</taxon>
        <taxon>Aphidoidea</taxon>
        <taxon>Aphididae</taxon>
        <taxon>Aphidini</taxon>
        <taxon>Melanaphis</taxon>
    </lineage>
</organism>
<keyword evidence="3" id="KW-0810">Translation regulation</keyword>
<name>A0A2H8TP56_9HEMI</name>
<dbReference type="GO" id="GO:0016281">
    <property type="term" value="C:eukaryotic translation initiation factor 4F complex"/>
    <property type="evidence" value="ECO:0007669"/>
    <property type="project" value="TreeGrafter"/>
</dbReference>
<dbReference type="EMBL" id="GFXV01003975">
    <property type="protein sequence ID" value="MBW15780.1"/>
    <property type="molecule type" value="Transcribed_RNA"/>
</dbReference>
<dbReference type="PANTHER" id="PTHR11960:SF8">
    <property type="entry name" value="EUKARYOTIC TRANSLATION INITIATION FACTOR 4E1-RELATED"/>
    <property type="match status" value="1"/>
</dbReference>
<protein>
    <submittedName>
        <fullName evidence="8">Eukaryotic translation initiation factor 4E</fullName>
    </submittedName>
</protein>
<keyword evidence="5 6" id="KW-0648">Protein biosynthesis</keyword>
<evidence type="ECO:0000256" key="6">
    <source>
        <dbReference type="RuleBase" id="RU004374"/>
    </source>
</evidence>
<feature type="region of interest" description="Disordered" evidence="7">
    <location>
        <begin position="1"/>
        <end position="26"/>
    </location>
</feature>
<dbReference type="PANTHER" id="PTHR11960">
    <property type="entry name" value="EUKARYOTIC TRANSLATION INITIATION FACTOR 4E RELATED"/>
    <property type="match status" value="1"/>
</dbReference>
<dbReference type="GO" id="GO:0000340">
    <property type="term" value="F:RNA 7-methylguanosine cap binding"/>
    <property type="evidence" value="ECO:0007669"/>
    <property type="project" value="TreeGrafter"/>
</dbReference>
<dbReference type="InterPro" id="IPR023398">
    <property type="entry name" value="TIF_eIF4e-like"/>
</dbReference>
<feature type="compositionally biased region" description="Basic and acidic residues" evidence="7">
    <location>
        <begin position="13"/>
        <end position="26"/>
    </location>
</feature>
<accession>A0A2H8TP56</accession>